<evidence type="ECO:0000313" key="8">
    <source>
        <dbReference type="Proteomes" id="UP001055868"/>
    </source>
</evidence>
<dbReference type="Pfam" id="PF02734">
    <property type="entry name" value="Dak2"/>
    <property type="match status" value="1"/>
</dbReference>
<evidence type="ECO:0000259" key="6">
    <source>
        <dbReference type="PROSITE" id="PS51481"/>
    </source>
</evidence>
<feature type="domain" description="DhaK" evidence="6">
    <location>
        <begin position="7"/>
        <end position="333"/>
    </location>
</feature>
<dbReference type="PROSITE" id="PS51481">
    <property type="entry name" value="DHAK"/>
    <property type="match status" value="1"/>
</dbReference>
<dbReference type="RefSeq" id="WP_249477957.1">
    <property type="nucleotide sequence ID" value="NZ_CP097218.1"/>
</dbReference>
<dbReference type="Pfam" id="PF02733">
    <property type="entry name" value="Dak1"/>
    <property type="match status" value="1"/>
</dbReference>
<dbReference type="SUPFAM" id="SSF101473">
    <property type="entry name" value="DhaL-like"/>
    <property type="match status" value="1"/>
</dbReference>
<dbReference type="PROSITE" id="PS51480">
    <property type="entry name" value="DHAL"/>
    <property type="match status" value="1"/>
</dbReference>
<keyword evidence="1" id="KW-0808">Transferase</keyword>
<keyword evidence="3 7" id="KW-0418">Kinase</keyword>
<dbReference type="SUPFAM" id="SSF82549">
    <property type="entry name" value="DAK1/DegV-like"/>
    <property type="match status" value="1"/>
</dbReference>
<dbReference type="Gene3D" id="1.25.40.340">
    <property type="match status" value="1"/>
</dbReference>
<dbReference type="PANTHER" id="PTHR28629">
    <property type="entry name" value="TRIOKINASE/FMN CYCLASE"/>
    <property type="match status" value="1"/>
</dbReference>
<dbReference type="SMART" id="SM01120">
    <property type="entry name" value="Dak2"/>
    <property type="match status" value="1"/>
</dbReference>
<dbReference type="InterPro" id="IPR050861">
    <property type="entry name" value="Dihydroxyacetone_Kinase"/>
</dbReference>
<evidence type="ECO:0000256" key="4">
    <source>
        <dbReference type="ARBA" id="ARBA00022840"/>
    </source>
</evidence>
<dbReference type="Proteomes" id="UP001055868">
    <property type="component" value="Chromosome"/>
</dbReference>
<dbReference type="InterPro" id="IPR004007">
    <property type="entry name" value="DhaL_dom"/>
</dbReference>
<dbReference type="EMBL" id="CP097218">
    <property type="protein sequence ID" value="UQN28843.1"/>
    <property type="molecule type" value="Genomic_DNA"/>
</dbReference>
<name>A0ABY4N2S4_9MICO</name>
<sequence>MTYLFDEPSEFAADAVAGLVASQPDLMQVHGGVVRSAATPEGQPALVIGGGSGHYPAFAGWVGRGMGHGAPCGNVFASPSASQVYSVARNAENGGGVILGFGNYAGDVLHFGLAAEKLRADGIDVRIVKVSDDIASNTPQNHRDRRGIAGDLPVFKITGAAIEAGADLEAAEQIAIRANDATRSFGVAFGGCTLPGASGPLFSVEAGQMAVGLGIHGEPGVRDEALGSAREVAQMLVDGVLAEEPARAADGEAGYRGRAAVIVNGLGTVKHEELFVVYAHVARMLQARGITPVRPEVGEHVTSLDMAGLSLTVVFLDEELEEHWLAPVDTPAFHRGAMPGSDAADDDGNGDVGSVGAVRWEPGVDPIPQASEESRTAARGISGVLDLFEAVCAREEAELGRIDAIAGDGDHGQGMAFGSRGAAEAARSAVSDGAGARTVLVHAGEAWSEAAGGTSGALWGAALIAAGNTVTDRADVEPSQVVEALVAGVDTIGRLGGAAEGDKTMMDAALPFRRVLLEAFDGTDPAPAITSAAATARDAAEATALITATKGRSRVLGEKSKGTPDPGALSFSILMTELGAHLR</sequence>
<dbReference type="GO" id="GO:0016301">
    <property type="term" value="F:kinase activity"/>
    <property type="evidence" value="ECO:0007669"/>
    <property type="project" value="UniProtKB-KW"/>
</dbReference>
<organism evidence="7 8">
    <name type="scientific">Brachybacterium kimchii</name>
    <dbReference type="NCBI Taxonomy" id="2942909"/>
    <lineage>
        <taxon>Bacteria</taxon>
        <taxon>Bacillati</taxon>
        <taxon>Actinomycetota</taxon>
        <taxon>Actinomycetes</taxon>
        <taxon>Micrococcales</taxon>
        <taxon>Dermabacteraceae</taxon>
        <taxon>Brachybacterium</taxon>
    </lineage>
</organism>
<keyword evidence="2" id="KW-0547">Nucleotide-binding</keyword>
<dbReference type="InterPro" id="IPR036117">
    <property type="entry name" value="DhaL_dom_sf"/>
</dbReference>
<evidence type="ECO:0000259" key="5">
    <source>
        <dbReference type="PROSITE" id="PS51480"/>
    </source>
</evidence>
<evidence type="ECO:0000256" key="1">
    <source>
        <dbReference type="ARBA" id="ARBA00022679"/>
    </source>
</evidence>
<evidence type="ECO:0000313" key="7">
    <source>
        <dbReference type="EMBL" id="UQN28843.1"/>
    </source>
</evidence>
<reference evidence="7" key="1">
    <citation type="submission" date="2022-05" db="EMBL/GenBank/DDBJ databases">
        <title>Genomic analysis of Brachybacterium sp. CBA3104.</title>
        <authorList>
            <person name="Roh S.W."/>
            <person name="Kim Y.B."/>
            <person name="Kim Y."/>
        </authorList>
    </citation>
    <scope>NUCLEOTIDE SEQUENCE</scope>
    <source>
        <strain evidence="7">CBA3104</strain>
    </source>
</reference>
<evidence type="ECO:0000256" key="3">
    <source>
        <dbReference type="ARBA" id="ARBA00022777"/>
    </source>
</evidence>
<dbReference type="PANTHER" id="PTHR28629:SF4">
    <property type="entry name" value="TRIOKINASE_FMN CYCLASE"/>
    <property type="match status" value="1"/>
</dbReference>
<proteinExistence type="predicted"/>
<gene>
    <name evidence="7" type="ORF">M4486_14600</name>
</gene>
<accession>A0ABY4N2S4</accession>
<keyword evidence="8" id="KW-1185">Reference proteome</keyword>
<evidence type="ECO:0000256" key="2">
    <source>
        <dbReference type="ARBA" id="ARBA00022741"/>
    </source>
</evidence>
<dbReference type="Gene3D" id="3.30.1180.20">
    <property type="entry name" value="Dihydroxyacetone kinase, domain 2"/>
    <property type="match status" value="1"/>
</dbReference>
<feature type="domain" description="DhaL" evidence="5">
    <location>
        <begin position="379"/>
        <end position="580"/>
    </location>
</feature>
<dbReference type="InterPro" id="IPR004006">
    <property type="entry name" value="DhaK_dom"/>
</dbReference>
<keyword evidence="4" id="KW-0067">ATP-binding</keyword>
<protein>
    <submittedName>
        <fullName evidence="7">Dihydroxyacetone kinase family protein</fullName>
    </submittedName>
</protein>
<dbReference type="Gene3D" id="3.40.50.10440">
    <property type="entry name" value="Dihydroxyacetone kinase, domain 1"/>
    <property type="match status" value="1"/>
</dbReference>
<dbReference type="NCBIfam" id="NF011049">
    <property type="entry name" value="PRK14479.1"/>
    <property type="match status" value="1"/>
</dbReference>